<feature type="domain" description="Microcystin LR degradation protein MlrC C-terminal" evidence="1">
    <location>
        <begin position="294"/>
        <end position="459"/>
    </location>
</feature>
<feature type="domain" description="Microcystin LR degradation protein MlrC N-terminal" evidence="2">
    <location>
        <begin position="7"/>
        <end position="284"/>
    </location>
</feature>
<sequence>MSGSRPRAIIVGIGTECSSFAPHRTAMADFGVRVGDRVLDRFPAVQAGRFGEVDFVPGPVSRALPGGPVLRAVYDALLHDVLAAVRHGAPWDGVLLDIHGAMLVDGLDDAEADLAEQVRDAAGGADVVLAAAMDLHGQVSRDFAQLVDLPTCYRTAPHVDESDTRDRAAGLLARALTSGVSPARAWCRIPVALPGEKTSTRVEPAASLYRSLANPPDGVWEAALWVGYAWADEPRTSAAVVVVGEDLGAIQRECARLAEEFVAARDAFTFCGPTGSLSWALDEAAAATDGTFFVSDTGDNPTAGGSGDVATTLDTLLADRRVTDGAGDAIWTALVDPDGVRAAQRVGVGGDFDERVGGCFGWPARVGLRGVVRRLVSDGSGDVALIAVGRLQVLLTTRRTPFHTVADYARIGVDVTRTKLVINKIGYLEPELDAVSSGWAMALTEGPVDQRIDHLHFERLQHPLHPFDAIDDSWRAEVEVFGFAQ</sequence>
<dbReference type="Proteomes" id="UP001596298">
    <property type="component" value="Unassembled WGS sequence"/>
</dbReference>
<proteinExistence type="predicted"/>
<gene>
    <name evidence="3" type="ORF">ACFQDH_21535</name>
</gene>
<organism evidence="3 4">
    <name type="scientific">Flexivirga alba</name>
    <dbReference type="NCBI Taxonomy" id="702742"/>
    <lineage>
        <taxon>Bacteria</taxon>
        <taxon>Bacillati</taxon>
        <taxon>Actinomycetota</taxon>
        <taxon>Actinomycetes</taxon>
        <taxon>Micrococcales</taxon>
        <taxon>Dermacoccaceae</taxon>
        <taxon>Flexivirga</taxon>
    </lineage>
</organism>
<name>A0ABW2ALQ1_9MICO</name>
<dbReference type="EMBL" id="JBHSWH010000001">
    <property type="protein sequence ID" value="MFC6707748.1"/>
    <property type="molecule type" value="Genomic_DNA"/>
</dbReference>
<dbReference type="InterPro" id="IPR015995">
    <property type="entry name" value="MlrC_N"/>
</dbReference>
<accession>A0ABW2ALQ1</accession>
<comment type="caution">
    <text evidence="3">The sequence shown here is derived from an EMBL/GenBank/DDBJ whole genome shotgun (WGS) entry which is preliminary data.</text>
</comment>
<dbReference type="InterPro" id="IPR010799">
    <property type="entry name" value="MlrC_C"/>
</dbReference>
<reference evidence="4" key="1">
    <citation type="journal article" date="2019" name="Int. J. Syst. Evol. Microbiol.">
        <title>The Global Catalogue of Microorganisms (GCM) 10K type strain sequencing project: providing services to taxonomists for standard genome sequencing and annotation.</title>
        <authorList>
            <consortium name="The Broad Institute Genomics Platform"/>
            <consortium name="The Broad Institute Genome Sequencing Center for Infectious Disease"/>
            <person name="Wu L."/>
            <person name="Ma J."/>
        </authorList>
    </citation>
    <scope>NUCLEOTIDE SEQUENCE [LARGE SCALE GENOMIC DNA]</scope>
    <source>
        <strain evidence="4">CCUG 58127</strain>
    </source>
</reference>
<evidence type="ECO:0000313" key="3">
    <source>
        <dbReference type="EMBL" id="MFC6707748.1"/>
    </source>
</evidence>
<evidence type="ECO:0000259" key="1">
    <source>
        <dbReference type="Pfam" id="PF07171"/>
    </source>
</evidence>
<dbReference type="RefSeq" id="WP_382404413.1">
    <property type="nucleotide sequence ID" value="NZ_JBHSWH010000001.1"/>
</dbReference>
<evidence type="ECO:0000313" key="4">
    <source>
        <dbReference type="Proteomes" id="UP001596298"/>
    </source>
</evidence>
<evidence type="ECO:0000259" key="2">
    <source>
        <dbReference type="Pfam" id="PF07364"/>
    </source>
</evidence>
<keyword evidence="4" id="KW-1185">Reference proteome</keyword>
<dbReference type="Pfam" id="PF07364">
    <property type="entry name" value="DUF1485"/>
    <property type="match status" value="1"/>
</dbReference>
<dbReference type="Pfam" id="PF07171">
    <property type="entry name" value="MlrC_C"/>
    <property type="match status" value="1"/>
</dbReference>
<protein>
    <submittedName>
        <fullName evidence="3">M81 family metallopeptidase</fullName>
    </submittedName>
</protein>